<protein>
    <recommendedName>
        <fullName evidence="7">AP2/ERF domain-containing protein</fullName>
    </recommendedName>
</protein>
<comment type="caution">
    <text evidence="8">The sequence shown here is derived from an EMBL/GenBank/DDBJ whole genome shotgun (WGS) entry which is preliminary data.</text>
</comment>
<dbReference type="CDD" id="cd00018">
    <property type="entry name" value="AP2"/>
    <property type="match status" value="1"/>
</dbReference>
<dbReference type="InterPro" id="IPR016177">
    <property type="entry name" value="DNA-bd_dom_sf"/>
</dbReference>
<dbReference type="Gene3D" id="3.30.730.10">
    <property type="entry name" value="AP2/ERF domain"/>
    <property type="match status" value="1"/>
</dbReference>
<comment type="subcellular location">
    <subcellularLocation>
        <location evidence="1">Nucleus</location>
    </subcellularLocation>
</comment>
<dbReference type="OrthoDB" id="207175at2759"/>
<reference evidence="8" key="1">
    <citation type="journal article" date="2019" name="Plant J.">
        <title>Chlorella vulgaris genome assembly and annotation reveals the molecular basis for metabolic acclimation to high light conditions.</title>
        <authorList>
            <person name="Cecchin M."/>
            <person name="Marcolungo L."/>
            <person name="Rossato M."/>
            <person name="Girolomoni L."/>
            <person name="Cosentino E."/>
            <person name="Cuine S."/>
            <person name="Li-Beisson Y."/>
            <person name="Delledonne M."/>
            <person name="Ballottari M."/>
        </authorList>
    </citation>
    <scope>NUCLEOTIDE SEQUENCE</scope>
    <source>
        <strain evidence="8">211/11P</strain>
    </source>
</reference>
<feature type="region of interest" description="Disordered" evidence="6">
    <location>
        <begin position="189"/>
        <end position="211"/>
    </location>
</feature>
<dbReference type="AlphaFoldDB" id="A0A9D4THY0"/>
<evidence type="ECO:0000256" key="4">
    <source>
        <dbReference type="ARBA" id="ARBA00023163"/>
    </source>
</evidence>
<evidence type="ECO:0000313" key="9">
    <source>
        <dbReference type="Proteomes" id="UP001055712"/>
    </source>
</evidence>
<organism evidence="8 9">
    <name type="scientific">Chlorella vulgaris</name>
    <name type="common">Green alga</name>
    <dbReference type="NCBI Taxonomy" id="3077"/>
    <lineage>
        <taxon>Eukaryota</taxon>
        <taxon>Viridiplantae</taxon>
        <taxon>Chlorophyta</taxon>
        <taxon>core chlorophytes</taxon>
        <taxon>Trebouxiophyceae</taxon>
        <taxon>Chlorellales</taxon>
        <taxon>Chlorellaceae</taxon>
        <taxon>Chlorella clade</taxon>
        <taxon>Chlorella</taxon>
    </lineage>
</organism>
<evidence type="ECO:0000256" key="6">
    <source>
        <dbReference type="SAM" id="MobiDB-lite"/>
    </source>
</evidence>
<proteinExistence type="predicted"/>
<evidence type="ECO:0000256" key="2">
    <source>
        <dbReference type="ARBA" id="ARBA00023015"/>
    </source>
</evidence>
<evidence type="ECO:0000313" key="8">
    <source>
        <dbReference type="EMBL" id="KAI3426079.1"/>
    </source>
</evidence>
<dbReference type="InterPro" id="IPR036955">
    <property type="entry name" value="AP2/ERF_dom_sf"/>
</dbReference>
<evidence type="ECO:0000256" key="3">
    <source>
        <dbReference type="ARBA" id="ARBA00023125"/>
    </source>
</evidence>
<dbReference type="GO" id="GO:0003677">
    <property type="term" value="F:DNA binding"/>
    <property type="evidence" value="ECO:0007669"/>
    <property type="project" value="UniProtKB-KW"/>
</dbReference>
<reference evidence="8" key="2">
    <citation type="submission" date="2020-11" db="EMBL/GenBank/DDBJ databases">
        <authorList>
            <person name="Cecchin M."/>
            <person name="Marcolungo L."/>
            <person name="Rossato M."/>
            <person name="Girolomoni L."/>
            <person name="Cosentino E."/>
            <person name="Cuine S."/>
            <person name="Li-Beisson Y."/>
            <person name="Delledonne M."/>
            <person name="Ballottari M."/>
        </authorList>
    </citation>
    <scope>NUCLEOTIDE SEQUENCE</scope>
    <source>
        <strain evidence="8">211/11P</strain>
        <tissue evidence="8">Whole cell</tissue>
    </source>
</reference>
<keyword evidence="4" id="KW-0804">Transcription</keyword>
<keyword evidence="3" id="KW-0238">DNA-binding</keyword>
<dbReference type="GO" id="GO:0005634">
    <property type="term" value="C:nucleus"/>
    <property type="evidence" value="ECO:0007669"/>
    <property type="project" value="UniProtKB-SubCell"/>
</dbReference>
<dbReference type="PANTHER" id="PTHR32467:SF90">
    <property type="entry name" value="AP2-LIKE ETHYLENE-RESPONSIVE TRANSCRIPTION FACTOR AIL1"/>
    <property type="match status" value="1"/>
</dbReference>
<gene>
    <name evidence="8" type="ORF">D9Q98_008047</name>
</gene>
<dbReference type="EMBL" id="SIDB01000011">
    <property type="protein sequence ID" value="KAI3426079.1"/>
    <property type="molecule type" value="Genomic_DNA"/>
</dbReference>
<feature type="region of interest" description="Disordered" evidence="6">
    <location>
        <begin position="246"/>
        <end position="285"/>
    </location>
</feature>
<dbReference type="InterPro" id="IPR001471">
    <property type="entry name" value="AP2/ERF_dom"/>
</dbReference>
<dbReference type="Proteomes" id="UP001055712">
    <property type="component" value="Unassembled WGS sequence"/>
</dbReference>
<sequence>MKRERRQPAPAAQLLAAEAAPASAAAVRKRARSGPQSTTSYIGVTIHKRTGFEAHIWIKNPRGKGFQRHLGTYQAAEDAARCYDRAALHTRGEGAELNFPQSDYSQDPFLLQHARTDSLKFLDLLRERFAVQRPAAQPRQSKAPVVGGEQAPMLPRFRTVVRAPAAAHVQRVTVHEHAIPVEPLHARHVSAGSDAAHTPSAAAQPNQQEARGAAQALLLPPMVHGRGLVRLPSEQEDETLLIPRTGPAFSSSQDGLLLPGPGYSAEATPCSSPPPQPLRSPGLPAPVKMRRTAAEQQPGSEQGFAVASFLGQPPFLTQGPDLGGPAFPSFAFPSLAGAAHQQQAAPLPPAMAAGSLEVLLHGWLAGPYASAAWGGSSFSPS</sequence>
<keyword evidence="5" id="KW-0539">Nucleus</keyword>
<evidence type="ECO:0000256" key="5">
    <source>
        <dbReference type="ARBA" id="ARBA00023242"/>
    </source>
</evidence>
<evidence type="ECO:0000256" key="1">
    <source>
        <dbReference type="ARBA" id="ARBA00004123"/>
    </source>
</evidence>
<evidence type="ECO:0000259" key="7">
    <source>
        <dbReference type="PROSITE" id="PS51032"/>
    </source>
</evidence>
<accession>A0A9D4THY0</accession>
<keyword evidence="9" id="KW-1185">Reference proteome</keyword>
<dbReference type="SMART" id="SM00380">
    <property type="entry name" value="AP2"/>
    <property type="match status" value="1"/>
</dbReference>
<name>A0A9D4THY0_CHLVU</name>
<dbReference type="PANTHER" id="PTHR32467">
    <property type="entry name" value="AP2-LIKE ETHYLENE-RESPONSIVE TRANSCRIPTION FACTOR"/>
    <property type="match status" value="1"/>
</dbReference>
<keyword evidence="2" id="KW-0805">Transcription regulation</keyword>
<dbReference type="GO" id="GO:0003700">
    <property type="term" value="F:DNA-binding transcription factor activity"/>
    <property type="evidence" value="ECO:0007669"/>
    <property type="project" value="InterPro"/>
</dbReference>
<feature type="domain" description="AP2/ERF" evidence="7">
    <location>
        <begin position="40"/>
        <end position="100"/>
    </location>
</feature>
<dbReference type="SUPFAM" id="SSF54171">
    <property type="entry name" value="DNA-binding domain"/>
    <property type="match status" value="1"/>
</dbReference>
<dbReference type="PROSITE" id="PS51032">
    <property type="entry name" value="AP2_ERF"/>
    <property type="match status" value="1"/>
</dbReference>